<feature type="transmembrane region" description="Helical" evidence="1">
    <location>
        <begin position="100"/>
        <end position="121"/>
    </location>
</feature>
<sequence>MSGGALFYWLCWILWIIVTFFMFKGKQRTRFAIWILLTIIFSNFYVTAGNISVSLSFLLVLTGSMLLLIPNTRLIYHLISSFTITIGYAAMLLWEKNAPVWIIFHRPLILSIITVILIVILTKSFNLRLGIGLLGMSAGELIYSLTLSSYGFSEPIGQIYFFEYAVMTVVILMILDILQRWKYKVISLIENYKQSLRWLNE</sequence>
<feature type="transmembrane region" description="Helical" evidence="1">
    <location>
        <begin position="30"/>
        <end position="46"/>
    </location>
</feature>
<keyword evidence="3" id="KW-1185">Reference proteome</keyword>
<dbReference type="EMBL" id="NPMS01000001">
    <property type="protein sequence ID" value="OZU90097.1"/>
    <property type="molecule type" value="Genomic_DNA"/>
</dbReference>
<feature type="transmembrane region" description="Helical" evidence="1">
    <location>
        <begin position="159"/>
        <end position="178"/>
    </location>
</feature>
<dbReference type="AlphaFoldDB" id="A0A265NE52"/>
<name>A0A265NE52_9BACI</name>
<gene>
    <name evidence="2" type="ORF">CIL03_02860</name>
</gene>
<dbReference type="Proteomes" id="UP000216498">
    <property type="component" value="Unassembled WGS sequence"/>
</dbReference>
<keyword evidence="1" id="KW-1133">Transmembrane helix</keyword>
<keyword evidence="1" id="KW-0812">Transmembrane</keyword>
<feature type="transmembrane region" description="Helical" evidence="1">
    <location>
        <begin position="133"/>
        <end position="153"/>
    </location>
</feature>
<feature type="transmembrane region" description="Helical" evidence="1">
    <location>
        <begin position="52"/>
        <end position="69"/>
    </location>
</feature>
<keyword evidence="1" id="KW-0472">Membrane</keyword>
<feature type="transmembrane region" description="Helical" evidence="1">
    <location>
        <begin position="74"/>
        <end position="94"/>
    </location>
</feature>
<feature type="transmembrane region" description="Helical" evidence="1">
    <location>
        <begin position="6"/>
        <end position="23"/>
    </location>
</feature>
<protein>
    <submittedName>
        <fullName evidence="2">Uncharacterized protein</fullName>
    </submittedName>
</protein>
<accession>A0A265NE52</accession>
<dbReference type="Pfam" id="PF24124">
    <property type="entry name" value="YphA"/>
    <property type="match status" value="1"/>
</dbReference>
<organism evidence="2 3">
    <name type="scientific">Virgibacillus indicus</name>
    <dbReference type="NCBI Taxonomy" id="2024554"/>
    <lineage>
        <taxon>Bacteria</taxon>
        <taxon>Bacillati</taxon>
        <taxon>Bacillota</taxon>
        <taxon>Bacilli</taxon>
        <taxon>Bacillales</taxon>
        <taxon>Bacillaceae</taxon>
        <taxon>Virgibacillus</taxon>
    </lineage>
</organism>
<evidence type="ECO:0000313" key="2">
    <source>
        <dbReference type="EMBL" id="OZU90097.1"/>
    </source>
</evidence>
<proteinExistence type="predicted"/>
<evidence type="ECO:0000256" key="1">
    <source>
        <dbReference type="SAM" id="Phobius"/>
    </source>
</evidence>
<reference evidence="2 3" key="1">
    <citation type="submission" date="2017-08" db="EMBL/GenBank/DDBJ databases">
        <title>Virgibacillus indicus sp. nov. and Virgibacillus profoundi sp. nov, two moderately halophilic bacteria isolated from marine sediment by using the Microfluidic Streak Plate.</title>
        <authorList>
            <person name="Xu B."/>
            <person name="Hu B."/>
            <person name="Wang J."/>
            <person name="Zhu Y."/>
            <person name="Huang L."/>
            <person name="Du W."/>
            <person name="Huang Y."/>
        </authorList>
    </citation>
    <scope>NUCLEOTIDE SEQUENCE [LARGE SCALE GENOMIC DNA]</scope>
    <source>
        <strain evidence="2 3">IO3-P2-C2</strain>
    </source>
</reference>
<dbReference type="InterPro" id="IPR014617">
    <property type="entry name" value="YphA_Bacsu"/>
</dbReference>
<dbReference type="PIRSF" id="PIRSF036710">
    <property type="entry name" value="YphA_Bacsu"/>
    <property type="match status" value="1"/>
</dbReference>
<evidence type="ECO:0000313" key="3">
    <source>
        <dbReference type="Proteomes" id="UP000216498"/>
    </source>
</evidence>
<comment type="caution">
    <text evidence="2">The sequence shown here is derived from an EMBL/GenBank/DDBJ whole genome shotgun (WGS) entry which is preliminary data.</text>
</comment>